<proteinExistence type="predicted"/>
<dbReference type="RefSeq" id="WP_111958234.1">
    <property type="nucleotide sequence ID" value="NZ_CP036313.1"/>
</dbReference>
<evidence type="ECO:0000313" key="4">
    <source>
        <dbReference type="Proteomes" id="UP000248798"/>
    </source>
</evidence>
<protein>
    <submittedName>
        <fullName evidence="3">ATP/GTP-binding protein</fullName>
    </submittedName>
</protein>
<dbReference type="OrthoDB" id="7675395at2"/>
<dbReference type="AlphaFoldDB" id="A0A328F9X8"/>
<dbReference type="PROSITE" id="PS51257">
    <property type="entry name" value="PROKAR_LIPOPROTEIN"/>
    <property type="match status" value="1"/>
</dbReference>
<gene>
    <name evidence="3" type="ORF">DO021_15340</name>
    <name evidence="2" type="ORF">EYB58_12065</name>
</gene>
<keyword evidence="1" id="KW-0732">Signal</keyword>
<dbReference type="SUPFAM" id="SSF63825">
    <property type="entry name" value="YWTD domain"/>
    <property type="match status" value="1"/>
</dbReference>
<dbReference type="EMBL" id="QLNI01000031">
    <property type="protein sequence ID" value="RAM01179.1"/>
    <property type="molecule type" value="Genomic_DNA"/>
</dbReference>
<dbReference type="EMBL" id="CP036313">
    <property type="protein sequence ID" value="QBH13596.1"/>
    <property type="molecule type" value="Genomic_DNA"/>
</dbReference>
<evidence type="ECO:0000313" key="3">
    <source>
        <dbReference type="EMBL" id="RAM01179.1"/>
    </source>
</evidence>
<dbReference type="InterPro" id="IPR011042">
    <property type="entry name" value="6-blade_b-propeller_TolB-like"/>
</dbReference>
<evidence type="ECO:0000313" key="2">
    <source>
        <dbReference type="EMBL" id="QBH13596.1"/>
    </source>
</evidence>
<feature type="signal peptide" evidence="1">
    <location>
        <begin position="1"/>
        <end position="20"/>
    </location>
</feature>
<name>A0A328F9X8_9BACT</name>
<accession>A0A328F9X8</accession>
<sequence>MKSIARLILTILLFGICACAAQGNKMESQTGNQPRLTKLWETPKGLEVPESVLYDENHQIVYVSNISGKSTLKNNKGFIAKVGIDGSIKTLNWVTGLNAPKGMGIFGDMLYVTDIDQVHKISIPTGTIIKTWNVQGAKFLNDIAIDTHGNVFITDMVTQTIHSIKQGRLDSFLILDYPKTNGLFIEGTTLKVGTAQGIVTFDVHNKSATLEIAHQGGIDGIKPLGNGRYIVSDWKGKIQIIKKDTPALVLMDNSDQKNNTA</sequence>
<reference evidence="3 4" key="1">
    <citation type="submission" date="2018-06" db="EMBL/GenBank/DDBJ databases">
        <title>Complete Genome Sequence of Desulfobacter hydrogenophilus (DSM3380).</title>
        <authorList>
            <person name="Marietou A."/>
            <person name="Schreiber L."/>
            <person name="Marshall I."/>
            <person name="Jorgensen B."/>
        </authorList>
    </citation>
    <scope>NUCLEOTIDE SEQUENCE [LARGE SCALE GENOMIC DNA]</scope>
    <source>
        <strain evidence="3 4">DSM 3380</strain>
    </source>
</reference>
<dbReference type="Proteomes" id="UP000248798">
    <property type="component" value="Unassembled WGS sequence"/>
</dbReference>
<organism evidence="3 4">
    <name type="scientific">Desulfobacter hydrogenophilus</name>
    <dbReference type="NCBI Taxonomy" id="2291"/>
    <lineage>
        <taxon>Bacteria</taxon>
        <taxon>Pseudomonadati</taxon>
        <taxon>Thermodesulfobacteriota</taxon>
        <taxon>Desulfobacteria</taxon>
        <taxon>Desulfobacterales</taxon>
        <taxon>Desulfobacteraceae</taxon>
        <taxon>Desulfobacter</taxon>
    </lineage>
</organism>
<feature type="chain" id="PRO_5030062884" evidence="1">
    <location>
        <begin position="21"/>
        <end position="261"/>
    </location>
</feature>
<dbReference type="Proteomes" id="UP000293902">
    <property type="component" value="Chromosome"/>
</dbReference>
<keyword evidence="5" id="KW-1185">Reference proteome</keyword>
<evidence type="ECO:0000313" key="5">
    <source>
        <dbReference type="Proteomes" id="UP000293902"/>
    </source>
</evidence>
<reference evidence="2 5" key="2">
    <citation type="submission" date="2019-02" db="EMBL/GenBank/DDBJ databases">
        <title>Complete genome sequence of Desulfobacter hydrogenophilus AcRS1.</title>
        <authorList>
            <person name="Marietou A."/>
            <person name="Lund M.B."/>
            <person name="Marshall I.P.G."/>
            <person name="Schreiber L."/>
            <person name="Jorgensen B."/>
        </authorList>
    </citation>
    <scope>NUCLEOTIDE SEQUENCE [LARGE SCALE GENOMIC DNA]</scope>
    <source>
        <strain evidence="2 5">AcRS1</strain>
    </source>
</reference>
<evidence type="ECO:0000256" key="1">
    <source>
        <dbReference type="SAM" id="SignalP"/>
    </source>
</evidence>
<dbReference type="Gene3D" id="2.120.10.30">
    <property type="entry name" value="TolB, C-terminal domain"/>
    <property type="match status" value="1"/>
</dbReference>